<reference evidence="4" key="1">
    <citation type="journal article" date="2022" name="New Phytol.">
        <title>Evolutionary transition to the ectomycorrhizal habit in the genomes of a hyperdiverse lineage of mushroom-forming fungi.</title>
        <authorList>
            <person name="Looney B."/>
            <person name="Miyauchi S."/>
            <person name="Morin E."/>
            <person name="Drula E."/>
            <person name="Courty P.E."/>
            <person name="Kohler A."/>
            <person name="Kuo A."/>
            <person name="LaButti K."/>
            <person name="Pangilinan J."/>
            <person name="Lipzen A."/>
            <person name="Riley R."/>
            <person name="Andreopoulos W."/>
            <person name="He G."/>
            <person name="Johnson J."/>
            <person name="Nolan M."/>
            <person name="Tritt A."/>
            <person name="Barry K.W."/>
            <person name="Grigoriev I.V."/>
            <person name="Nagy L.G."/>
            <person name="Hibbett D."/>
            <person name="Henrissat B."/>
            <person name="Matheny P.B."/>
            <person name="Labbe J."/>
            <person name="Martin F.M."/>
        </authorList>
    </citation>
    <scope>NUCLEOTIDE SEQUENCE</scope>
    <source>
        <strain evidence="4">BPL690</strain>
    </source>
</reference>
<dbReference type="GO" id="GO:0085020">
    <property type="term" value="P:protein K6-linked ubiquitination"/>
    <property type="evidence" value="ECO:0007669"/>
    <property type="project" value="TreeGrafter"/>
</dbReference>
<dbReference type="PANTHER" id="PTHR24171:SF8">
    <property type="entry name" value="BRCA1-ASSOCIATED RING DOMAIN PROTEIN 1"/>
    <property type="match status" value="1"/>
</dbReference>
<evidence type="ECO:0000256" key="1">
    <source>
        <dbReference type="ARBA" id="ARBA00022737"/>
    </source>
</evidence>
<protein>
    <submittedName>
        <fullName evidence="4">Ankyrin repeat-containing domain protein</fullName>
    </submittedName>
</protein>
<dbReference type="AlphaFoldDB" id="A0AAD4M8X2"/>
<dbReference type="Gene3D" id="1.25.40.20">
    <property type="entry name" value="Ankyrin repeat-containing domain"/>
    <property type="match status" value="1"/>
</dbReference>
<dbReference type="InterPro" id="IPR036770">
    <property type="entry name" value="Ankyrin_rpt-contain_sf"/>
</dbReference>
<dbReference type="SUPFAM" id="SSF48403">
    <property type="entry name" value="Ankyrin repeat"/>
    <property type="match status" value="1"/>
</dbReference>
<evidence type="ECO:0000256" key="3">
    <source>
        <dbReference type="PROSITE-ProRule" id="PRU00023"/>
    </source>
</evidence>
<dbReference type="SMART" id="SM00248">
    <property type="entry name" value="ANK"/>
    <property type="match status" value="2"/>
</dbReference>
<name>A0AAD4M8X2_9AGAM</name>
<dbReference type="PROSITE" id="PS50297">
    <property type="entry name" value="ANK_REP_REGION"/>
    <property type="match status" value="1"/>
</dbReference>
<dbReference type="Pfam" id="PF12796">
    <property type="entry name" value="Ank_2"/>
    <property type="match status" value="1"/>
</dbReference>
<dbReference type="PROSITE" id="PS50088">
    <property type="entry name" value="ANK_REPEAT"/>
    <property type="match status" value="1"/>
</dbReference>
<dbReference type="InterPro" id="IPR002110">
    <property type="entry name" value="Ankyrin_rpt"/>
</dbReference>
<accession>A0AAD4M8X2</accession>
<gene>
    <name evidence="4" type="ORF">B0F90DRAFT_1809502</name>
</gene>
<comment type="caution">
    <text evidence="4">The sequence shown here is derived from an EMBL/GenBank/DDBJ whole genome shotgun (WGS) entry which is preliminary data.</text>
</comment>
<keyword evidence="1" id="KW-0677">Repeat</keyword>
<evidence type="ECO:0000256" key="2">
    <source>
        <dbReference type="ARBA" id="ARBA00023043"/>
    </source>
</evidence>
<keyword evidence="2 3" id="KW-0040">ANK repeat</keyword>
<evidence type="ECO:0000313" key="4">
    <source>
        <dbReference type="EMBL" id="KAI0303816.1"/>
    </source>
</evidence>
<keyword evidence="5" id="KW-1185">Reference proteome</keyword>
<proteinExistence type="predicted"/>
<dbReference type="PANTHER" id="PTHR24171">
    <property type="entry name" value="ANKYRIN REPEAT DOMAIN-CONTAINING PROTEIN 39-RELATED"/>
    <property type="match status" value="1"/>
</dbReference>
<evidence type="ECO:0000313" key="5">
    <source>
        <dbReference type="Proteomes" id="UP001203297"/>
    </source>
</evidence>
<organism evidence="4 5">
    <name type="scientific">Multifurca ochricompacta</name>
    <dbReference type="NCBI Taxonomy" id="376703"/>
    <lineage>
        <taxon>Eukaryota</taxon>
        <taxon>Fungi</taxon>
        <taxon>Dikarya</taxon>
        <taxon>Basidiomycota</taxon>
        <taxon>Agaricomycotina</taxon>
        <taxon>Agaricomycetes</taxon>
        <taxon>Russulales</taxon>
        <taxon>Russulaceae</taxon>
        <taxon>Multifurca</taxon>
    </lineage>
</organism>
<dbReference type="Proteomes" id="UP001203297">
    <property type="component" value="Unassembled WGS sequence"/>
</dbReference>
<dbReference type="GO" id="GO:0004842">
    <property type="term" value="F:ubiquitin-protein transferase activity"/>
    <property type="evidence" value="ECO:0007669"/>
    <property type="project" value="TreeGrafter"/>
</dbReference>
<dbReference type="EMBL" id="WTXG01000008">
    <property type="protein sequence ID" value="KAI0303816.1"/>
    <property type="molecule type" value="Genomic_DNA"/>
</dbReference>
<sequence length="201" mass="22289">MPVSTLSDKNIWVAAGDGDLPRVMVILSPNVPDLFTYTPMHAAASYGHLNILEYLISRGGNVNVVDEDGETPLYTVENVETAQFLLNHGADPTWRNHQGLMPADLLQDEFPQVAAYLNSVTTSRATESRGRQHDDLTSDWVVQPSQHSQEAASEYLTSSLMSQLGDIARREDEVGDETHIEEELRQAVSRTVLEAWSLGIR</sequence>
<feature type="repeat" description="ANK" evidence="3">
    <location>
        <begin position="35"/>
        <end position="67"/>
    </location>
</feature>